<dbReference type="InterPro" id="IPR001087">
    <property type="entry name" value="GDSL"/>
</dbReference>
<proteinExistence type="predicted"/>
<name>A0A6B2K3C7_9RHOB</name>
<dbReference type="PANTHER" id="PTHR45648:SF22">
    <property type="entry name" value="GDSL LIPASE_ACYLHYDROLASE FAMILY PROTEIN (AFU_ORTHOLOGUE AFUA_4G14700)"/>
    <property type="match status" value="1"/>
</dbReference>
<dbReference type="RefSeq" id="WP_163895103.1">
    <property type="nucleotide sequence ID" value="NZ_JAAFYS010000003.1"/>
</dbReference>
<dbReference type="Pfam" id="PF00353">
    <property type="entry name" value="HemolysinCabind"/>
    <property type="match status" value="3"/>
</dbReference>
<evidence type="ECO:0008006" key="4">
    <source>
        <dbReference type="Google" id="ProtNLM"/>
    </source>
</evidence>
<dbReference type="InterPro" id="IPR011049">
    <property type="entry name" value="Serralysin-like_metalloprot_C"/>
</dbReference>
<gene>
    <name evidence="2" type="ORF">GZA08_15130</name>
</gene>
<dbReference type="AlphaFoldDB" id="A0A6B2K3C7"/>
<dbReference type="Proteomes" id="UP000474757">
    <property type="component" value="Unassembled WGS sequence"/>
</dbReference>
<dbReference type="Pfam" id="PF00657">
    <property type="entry name" value="Lipase_GDSL"/>
    <property type="match status" value="1"/>
</dbReference>
<dbReference type="SUPFAM" id="SSF52266">
    <property type="entry name" value="SGNH hydrolase"/>
    <property type="match status" value="1"/>
</dbReference>
<dbReference type="PANTHER" id="PTHR45648">
    <property type="entry name" value="GDSL LIPASE/ACYLHYDROLASE FAMILY PROTEIN (AFU_ORTHOLOGUE AFUA_4G14700)"/>
    <property type="match status" value="1"/>
</dbReference>
<reference evidence="2 3" key="1">
    <citation type="submission" date="2020-02" db="EMBL/GenBank/DDBJ databases">
        <title>Pseudoroseicyclus tamarix, sp. nov., isolated from offshore sediment of a Tamarix chinensis forest.</title>
        <authorList>
            <person name="Gai Y."/>
        </authorList>
    </citation>
    <scope>NUCLEOTIDE SEQUENCE [LARGE SCALE GENOMIC DNA]</scope>
    <source>
        <strain evidence="2 3">CLL3-39</strain>
    </source>
</reference>
<keyword evidence="1" id="KW-0378">Hydrolase</keyword>
<keyword evidence="3" id="KW-1185">Reference proteome</keyword>
<dbReference type="InterPro" id="IPR001343">
    <property type="entry name" value="Hemolysn_Ca-bd"/>
</dbReference>
<dbReference type="InterPro" id="IPR036514">
    <property type="entry name" value="SGNH_hydro_sf"/>
</dbReference>
<organism evidence="2 3">
    <name type="scientific">Pseudoroseicyclus tamaricis</name>
    <dbReference type="NCBI Taxonomy" id="2705421"/>
    <lineage>
        <taxon>Bacteria</taxon>
        <taxon>Pseudomonadati</taxon>
        <taxon>Pseudomonadota</taxon>
        <taxon>Alphaproteobacteria</taxon>
        <taxon>Rhodobacterales</taxon>
        <taxon>Paracoccaceae</taxon>
        <taxon>Pseudoroseicyclus</taxon>
    </lineage>
</organism>
<dbReference type="PRINTS" id="PR00313">
    <property type="entry name" value="CABNDNGRPT"/>
</dbReference>
<protein>
    <recommendedName>
        <fullName evidence="4">Phospholipase/lecithinase/hemolysin</fullName>
    </recommendedName>
</protein>
<dbReference type="InterPro" id="IPR051058">
    <property type="entry name" value="GDSL_Est/Lipase"/>
</dbReference>
<evidence type="ECO:0000256" key="1">
    <source>
        <dbReference type="ARBA" id="ARBA00022801"/>
    </source>
</evidence>
<sequence>MSNSVPGPALVIFGDSLSDNGNLFAQAEGLIEEDVRLSLAGAGGQASNGTTWAEQVAAPLGIDDPANYAVAGAEAVGRQTIGGFIDEYGLTDALIVPQDDPALEWDMNLSAQVDRFEADWAGADLSATTALIFIGGNDYAALDPTSRYIAADALALAHNVVKTTLHEAEGLLAAGVERVVLTTMPPARFFPAFNELIGEGGAANGAYADVAAYELLMRAHNEILASRVEKLASEGLDVVIADLTPVAASVWDDPMAFGLYAPLTETLADGAGSSFDADQIGFWDELHPTEALHGIIAAHMAHVLAGGIVHEALGFDVTERHQYQGDLLYYGAQKNDAISAGWGEDVIFGGSGNDQVLAGRGDDIVSLGSGKDLAFGGEGDDFLTAASGENVLNAGAGNDALVSGLGETEALGGNGDDVFVFVDPALLGHPDAPASFSIDGGAGHDILYLVLDPESIAADGAALLAGDAATLAGYGVTAKGVDEIALIAGREGIDSALSGYAWYEEASLWNLV</sequence>
<comment type="caution">
    <text evidence="2">The sequence shown here is derived from an EMBL/GenBank/DDBJ whole genome shotgun (WGS) entry which is preliminary data.</text>
</comment>
<dbReference type="GO" id="GO:0005509">
    <property type="term" value="F:calcium ion binding"/>
    <property type="evidence" value="ECO:0007669"/>
    <property type="project" value="InterPro"/>
</dbReference>
<accession>A0A6B2K3C7</accession>
<dbReference type="EMBL" id="JAAGAB010000003">
    <property type="protein sequence ID" value="NDV02302.1"/>
    <property type="molecule type" value="Genomic_DNA"/>
</dbReference>
<dbReference type="Gene3D" id="3.40.50.1110">
    <property type="entry name" value="SGNH hydrolase"/>
    <property type="match status" value="1"/>
</dbReference>
<evidence type="ECO:0000313" key="2">
    <source>
        <dbReference type="EMBL" id="NDV02302.1"/>
    </source>
</evidence>
<dbReference type="Gene3D" id="2.150.10.10">
    <property type="entry name" value="Serralysin-like metalloprotease, C-terminal"/>
    <property type="match status" value="1"/>
</dbReference>
<evidence type="ECO:0000313" key="3">
    <source>
        <dbReference type="Proteomes" id="UP000474757"/>
    </source>
</evidence>
<dbReference type="SUPFAM" id="SSF51120">
    <property type="entry name" value="beta-Roll"/>
    <property type="match status" value="1"/>
</dbReference>
<dbReference type="GO" id="GO:0016788">
    <property type="term" value="F:hydrolase activity, acting on ester bonds"/>
    <property type="evidence" value="ECO:0007669"/>
    <property type="project" value="InterPro"/>
</dbReference>